<dbReference type="Proteomes" id="UP000655225">
    <property type="component" value="Unassembled WGS sequence"/>
</dbReference>
<comment type="caution">
    <text evidence="5">The sequence shown here is derived from an EMBL/GenBank/DDBJ whole genome shotgun (WGS) entry which is preliminary data.</text>
</comment>
<proteinExistence type="predicted"/>
<keyword evidence="4" id="KW-0539">Nucleus</keyword>
<keyword evidence="2" id="KW-0805">Transcription regulation</keyword>
<organism evidence="5 6">
    <name type="scientific">Tetracentron sinense</name>
    <name type="common">Spur-leaf</name>
    <dbReference type="NCBI Taxonomy" id="13715"/>
    <lineage>
        <taxon>Eukaryota</taxon>
        <taxon>Viridiplantae</taxon>
        <taxon>Streptophyta</taxon>
        <taxon>Embryophyta</taxon>
        <taxon>Tracheophyta</taxon>
        <taxon>Spermatophyta</taxon>
        <taxon>Magnoliopsida</taxon>
        <taxon>Trochodendrales</taxon>
        <taxon>Trochodendraceae</taxon>
        <taxon>Tetracentron</taxon>
    </lineage>
</organism>
<keyword evidence="6" id="KW-1185">Reference proteome</keyword>
<reference evidence="5 6" key="1">
    <citation type="submission" date="2020-04" db="EMBL/GenBank/DDBJ databases">
        <title>Plant Genome Project.</title>
        <authorList>
            <person name="Zhang R.-G."/>
        </authorList>
    </citation>
    <scope>NUCLEOTIDE SEQUENCE [LARGE SCALE GENOMIC DNA]</scope>
    <source>
        <strain evidence="5">YNK0</strain>
        <tissue evidence="5">Leaf</tissue>
    </source>
</reference>
<accession>A0A835DHW7</accession>
<evidence type="ECO:0000256" key="2">
    <source>
        <dbReference type="ARBA" id="ARBA00023015"/>
    </source>
</evidence>
<evidence type="ECO:0000313" key="5">
    <source>
        <dbReference type="EMBL" id="KAF8401297.1"/>
    </source>
</evidence>
<sequence length="193" mass="21040">MGASPQPLLPPDLKGMVLENKGSSPSCGKVLEAQPMRRRKGRGQRINGGHGWSMRPIRILRKRRALLEGSRRPTNGIGKRVRTLKKLVPNAMSMGLNGLFRETAYYILALEMRVKVMKIMVKGHGLFLIPGPVHDQAGQAWGTLKKSDPGLIIHQFNPSQHSGPGLAHSQSGLESGYLSLAFTCTKICCPSPA</sequence>
<dbReference type="OrthoDB" id="1935502at2759"/>
<name>A0A835DHW7_TETSI</name>
<dbReference type="OMA" id="KWNKVNM"/>
<dbReference type="EMBL" id="JABCRI010000008">
    <property type="protein sequence ID" value="KAF8401297.1"/>
    <property type="molecule type" value="Genomic_DNA"/>
</dbReference>
<dbReference type="PANTHER" id="PTHR33124">
    <property type="entry name" value="TRANSCRIPTION FACTOR IBH1-LIKE 1"/>
    <property type="match status" value="1"/>
</dbReference>
<dbReference type="GO" id="GO:0005634">
    <property type="term" value="C:nucleus"/>
    <property type="evidence" value="ECO:0007669"/>
    <property type="project" value="UniProtKB-SubCell"/>
</dbReference>
<dbReference type="InterPro" id="IPR044549">
    <property type="entry name" value="bHLH_AtIBH1-like"/>
</dbReference>
<dbReference type="PANTHER" id="PTHR33124:SF39">
    <property type="entry name" value="TRANSCRIPTION FACTOR UPBEAT1"/>
    <property type="match status" value="1"/>
</dbReference>
<keyword evidence="3" id="KW-0804">Transcription</keyword>
<dbReference type="InterPro" id="IPR044660">
    <property type="entry name" value="IBH1-like"/>
</dbReference>
<gene>
    <name evidence="5" type="ORF">HHK36_012230</name>
</gene>
<comment type="subcellular location">
    <subcellularLocation>
        <location evidence="1">Nucleus</location>
    </subcellularLocation>
</comment>
<evidence type="ECO:0000256" key="3">
    <source>
        <dbReference type="ARBA" id="ARBA00023163"/>
    </source>
</evidence>
<dbReference type="AlphaFoldDB" id="A0A835DHW7"/>
<dbReference type="CDD" id="cd11444">
    <property type="entry name" value="bHLH_AtIBH1_like"/>
    <property type="match status" value="1"/>
</dbReference>
<dbReference type="GO" id="GO:0006355">
    <property type="term" value="P:regulation of DNA-templated transcription"/>
    <property type="evidence" value="ECO:0007669"/>
    <property type="project" value="InterPro"/>
</dbReference>
<evidence type="ECO:0000256" key="1">
    <source>
        <dbReference type="ARBA" id="ARBA00004123"/>
    </source>
</evidence>
<protein>
    <submittedName>
        <fullName evidence="5">Uncharacterized protein</fullName>
    </submittedName>
</protein>
<evidence type="ECO:0000313" key="6">
    <source>
        <dbReference type="Proteomes" id="UP000655225"/>
    </source>
</evidence>
<evidence type="ECO:0000256" key="4">
    <source>
        <dbReference type="ARBA" id="ARBA00023242"/>
    </source>
</evidence>